<proteinExistence type="inferred from homology"/>
<dbReference type="NCBIfam" id="NF006830">
    <property type="entry name" value="PRK09355.1"/>
    <property type="match status" value="1"/>
</dbReference>
<keyword evidence="6 11" id="KW-0547">Nucleotide-binding</keyword>
<organism evidence="12 13">
    <name type="scientific">Arachnia propionica</name>
    <dbReference type="NCBI Taxonomy" id="1750"/>
    <lineage>
        <taxon>Bacteria</taxon>
        <taxon>Bacillati</taxon>
        <taxon>Actinomycetota</taxon>
        <taxon>Actinomycetes</taxon>
        <taxon>Propionibacteriales</taxon>
        <taxon>Propionibacteriaceae</taxon>
        <taxon>Arachnia</taxon>
    </lineage>
</organism>
<evidence type="ECO:0000313" key="12">
    <source>
        <dbReference type="EMBL" id="QUC10393.1"/>
    </source>
</evidence>
<dbReference type="SUPFAM" id="SSF53613">
    <property type="entry name" value="Ribokinase-like"/>
    <property type="match status" value="1"/>
</dbReference>
<evidence type="ECO:0000256" key="4">
    <source>
        <dbReference type="ARBA" id="ARBA00022679"/>
    </source>
</evidence>
<feature type="binding site" evidence="11">
    <location>
        <position position="117"/>
    </location>
    <ligand>
        <name>ATP</name>
        <dbReference type="ChEBI" id="CHEBI:30616"/>
    </ligand>
</feature>
<evidence type="ECO:0000256" key="9">
    <source>
        <dbReference type="ARBA" id="ARBA00022842"/>
    </source>
</evidence>
<comment type="cofactor">
    <cofactor evidence="2 11">
        <name>Mg(2+)</name>
        <dbReference type="ChEBI" id="CHEBI:18420"/>
    </cofactor>
</comment>
<dbReference type="Pfam" id="PF02110">
    <property type="entry name" value="HK"/>
    <property type="match status" value="1"/>
</dbReference>
<feature type="binding site" evidence="11">
    <location>
        <position position="190"/>
    </location>
    <ligand>
        <name>substrate</name>
    </ligand>
</feature>
<keyword evidence="10 11" id="KW-0784">Thiamine biosynthesis</keyword>
<keyword evidence="7 11" id="KW-0418">Kinase</keyword>
<evidence type="ECO:0000256" key="5">
    <source>
        <dbReference type="ARBA" id="ARBA00022723"/>
    </source>
</evidence>
<evidence type="ECO:0000256" key="6">
    <source>
        <dbReference type="ARBA" id="ARBA00022741"/>
    </source>
</evidence>
<evidence type="ECO:0000313" key="13">
    <source>
        <dbReference type="Proteomes" id="UP000677180"/>
    </source>
</evidence>
<dbReference type="GO" id="GO:0004417">
    <property type="term" value="F:hydroxyethylthiazole kinase activity"/>
    <property type="evidence" value="ECO:0007669"/>
    <property type="project" value="UniProtKB-UniRule"/>
</dbReference>
<dbReference type="Gene3D" id="3.40.1190.20">
    <property type="match status" value="1"/>
</dbReference>
<dbReference type="InterPro" id="IPR029056">
    <property type="entry name" value="Ribokinase-like"/>
</dbReference>
<reference evidence="12" key="1">
    <citation type="submission" date="2021-03" db="EMBL/GenBank/DDBJ databases">
        <title>Human Oral Microbial Genomes.</title>
        <authorList>
            <person name="Johnston C.D."/>
            <person name="Chen T."/>
            <person name="Dewhirst F.E."/>
        </authorList>
    </citation>
    <scope>NUCLEOTIDE SEQUENCE</scope>
    <source>
        <strain evidence="12">F0714</strain>
    </source>
</reference>
<keyword evidence="8 11" id="KW-0067">ATP-binding</keyword>
<comment type="function">
    <text evidence="11">Catalyzes the phosphorylation of the hydroxyl group of 4-methyl-5-beta-hydroxyethylthiazole (THZ).</text>
</comment>
<evidence type="ECO:0000256" key="10">
    <source>
        <dbReference type="ARBA" id="ARBA00022977"/>
    </source>
</evidence>
<dbReference type="InterPro" id="IPR000417">
    <property type="entry name" value="Hyethyz_kinase"/>
</dbReference>
<evidence type="ECO:0000256" key="11">
    <source>
        <dbReference type="HAMAP-Rule" id="MF_00228"/>
    </source>
</evidence>
<dbReference type="Proteomes" id="UP000677180">
    <property type="component" value="Chromosome"/>
</dbReference>
<gene>
    <name evidence="11 12" type="primary">thiM</name>
    <name evidence="12" type="ORF">J5A53_11430</name>
</gene>
<dbReference type="PIRSF" id="PIRSF000513">
    <property type="entry name" value="Thz_kinase"/>
    <property type="match status" value="1"/>
</dbReference>
<dbReference type="CDD" id="cd01170">
    <property type="entry name" value="THZ_kinase"/>
    <property type="match status" value="1"/>
</dbReference>
<dbReference type="GO" id="GO:0009229">
    <property type="term" value="P:thiamine diphosphate biosynthetic process"/>
    <property type="evidence" value="ECO:0007669"/>
    <property type="project" value="UniProtKB-UniRule"/>
</dbReference>
<comment type="catalytic activity">
    <reaction evidence="1 11">
        <text>5-(2-hydroxyethyl)-4-methylthiazole + ATP = 4-methyl-5-(2-phosphooxyethyl)-thiazole + ADP + H(+)</text>
        <dbReference type="Rhea" id="RHEA:24212"/>
        <dbReference type="ChEBI" id="CHEBI:15378"/>
        <dbReference type="ChEBI" id="CHEBI:17957"/>
        <dbReference type="ChEBI" id="CHEBI:30616"/>
        <dbReference type="ChEBI" id="CHEBI:58296"/>
        <dbReference type="ChEBI" id="CHEBI:456216"/>
        <dbReference type="EC" id="2.7.1.50"/>
    </reaction>
</comment>
<keyword evidence="4 11" id="KW-0808">Transferase</keyword>
<dbReference type="GO" id="GO:0009228">
    <property type="term" value="P:thiamine biosynthetic process"/>
    <property type="evidence" value="ECO:0007669"/>
    <property type="project" value="UniProtKB-KW"/>
</dbReference>
<dbReference type="EC" id="2.7.1.50" evidence="11"/>
<sequence length="265" mass="26313">MNVASVLAQLRATTPLVHCLTNTVVPQITANVLLAAGAAPAMIDLPEEAELFAGIASAVLINVGNGSSEQHAAQRAAASAAHGAGTPWVLDPVAVGALPVRTALARELLALSPAAIRGNASEILGLAGAGAGGRGVDSIDPVEAAVEAARGLADKHNTVVAISGEVDVVISTSRTTRIHGGDPLMPLVIGTGCSLGALVAAALGATREHPCPHDAVVAAHALFAAAGIVAGRDAKGPASFEIAWCDALYALLPDEVASLVTVEEA</sequence>
<comment type="similarity">
    <text evidence="11">Belongs to the Thz kinase family.</text>
</comment>
<dbReference type="GO" id="GO:0000287">
    <property type="term" value="F:magnesium ion binding"/>
    <property type="evidence" value="ECO:0007669"/>
    <property type="project" value="UniProtKB-UniRule"/>
</dbReference>
<dbReference type="PRINTS" id="PR01099">
    <property type="entry name" value="HYETHTZKNASE"/>
</dbReference>
<dbReference type="HAMAP" id="MF_00228">
    <property type="entry name" value="Thz_kinase"/>
    <property type="match status" value="1"/>
</dbReference>
<keyword evidence="9 11" id="KW-0460">Magnesium</keyword>
<evidence type="ECO:0000256" key="7">
    <source>
        <dbReference type="ARBA" id="ARBA00022777"/>
    </source>
</evidence>
<keyword evidence="5 11" id="KW-0479">Metal-binding</keyword>
<evidence type="ECO:0000256" key="2">
    <source>
        <dbReference type="ARBA" id="ARBA00001946"/>
    </source>
</evidence>
<feature type="binding site" evidence="11">
    <location>
        <position position="163"/>
    </location>
    <ligand>
        <name>ATP</name>
        <dbReference type="ChEBI" id="CHEBI:30616"/>
    </ligand>
</feature>
<name>A0AB37HU12_9ACTN</name>
<protein>
    <recommendedName>
        <fullName evidence="11">Hydroxyethylthiazole kinase</fullName>
        <ecNumber evidence="11">2.7.1.50</ecNumber>
    </recommendedName>
    <alternativeName>
        <fullName evidence="11">4-methyl-5-beta-hydroxyethylthiazole kinase</fullName>
        <shortName evidence="11">TH kinase</shortName>
        <shortName evidence="11">Thz kinase</shortName>
    </alternativeName>
</protein>
<dbReference type="GO" id="GO:0005524">
    <property type="term" value="F:ATP binding"/>
    <property type="evidence" value="ECO:0007669"/>
    <property type="project" value="UniProtKB-UniRule"/>
</dbReference>
<dbReference type="AlphaFoldDB" id="A0AB37HU12"/>
<evidence type="ECO:0000256" key="3">
    <source>
        <dbReference type="ARBA" id="ARBA00004868"/>
    </source>
</evidence>
<evidence type="ECO:0000256" key="1">
    <source>
        <dbReference type="ARBA" id="ARBA00001771"/>
    </source>
</evidence>
<accession>A0AB37HU12</accession>
<comment type="pathway">
    <text evidence="3 11">Cofactor biosynthesis; thiamine diphosphate biosynthesis; 4-methyl-5-(2-phosphoethyl)-thiazole from 5-(2-hydroxyethyl)-4-methylthiazole: step 1/1.</text>
</comment>
<evidence type="ECO:0000256" key="8">
    <source>
        <dbReference type="ARBA" id="ARBA00022840"/>
    </source>
</evidence>
<dbReference type="EMBL" id="CP072385">
    <property type="protein sequence ID" value="QUC10393.1"/>
    <property type="molecule type" value="Genomic_DNA"/>
</dbReference>
<feature type="binding site" evidence="11">
    <location>
        <position position="42"/>
    </location>
    <ligand>
        <name>substrate</name>
    </ligand>
</feature>
<dbReference type="RefSeq" id="WP_041696240.1">
    <property type="nucleotide sequence ID" value="NZ_CP040007.1"/>
</dbReference>